<keyword evidence="2" id="KW-1185">Reference proteome</keyword>
<dbReference type="GO" id="GO:0003677">
    <property type="term" value="F:DNA binding"/>
    <property type="evidence" value="ECO:0007669"/>
    <property type="project" value="InterPro"/>
</dbReference>
<evidence type="ECO:0000313" key="1">
    <source>
        <dbReference type="EMBL" id="RLP80642.1"/>
    </source>
</evidence>
<dbReference type="AlphaFoldDB" id="A0A3L7AMJ1"/>
<dbReference type="Gene3D" id="1.10.260.40">
    <property type="entry name" value="lambda repressor-like DNA-binding domains"/>
    <property type="match status" value="1"/>
</dbReference>
<protein>
    <submittedName>
        <fullName evidence="1">XRE family transcriptional regulator</fullName>
    </submittedName>
</protein>
<sequence length="258" mass="27483">MASLRWAARTRSAGKRLPGLTPLKIASAVLPLKLLIIARPVSLKRTYRVVIRPSTISYHVMIRYLAAAAARSTAMRNIHERLGAILSAQPLTHAEMDRIKTMAQIAPLAGGRIFGALRAGRPVRLDCWLATCAVRGLDAVTLRPLSAPLPGRLPLAARGPFLWWFFAAALALYRGAAGHSMRDAAKAAGVSLATWCRAEHGEPVDVTSTLRICALMGRHPTDFTAPEAGTRVGPAGSTGNIGCNTLNSNEAQAEARAA</sequence>
<name>A0A3L7AMJ1_9HYPH</name>
<dbReference type="Proteomes" id="UP000269692">
    <property type="component" value="Unassembled WGS sequence"/>
</dbReference>
<gene>
    <name evidence="1" type="ORF">D9R14_05810</name>
</gene>
<comment type="caution">
    <text evidence="1">The sequence shown here is derived from an EMBL/GenBank/DDBJ whole genome shotgun (WGS) entry which is preliminary data.</text>
</comment>
<dbReference type="SUPFAM" id="SSF47413">
    <property type="entry name" value="lambda repressor-like DNA-binding domains"/>
    <property type="match status" value="1"/>
</dbReference>
<reference evidence="1 2" key="1">
    <citation type="submission" date="2018-10" db="EMBL/GenBank/DDBJ databases">
        <title>Xanthobacter tagetidis genome sequencing and assembly.</title>
        <authorList>
            <person name="Maclea K.S."/>
            <person name="Goen A.E."/>
            <person name="Fatima S.A."/>
        </authorList>
    </citation>
    <scope>NUCLEOTIDE SEQUENCE [LARGE SCALE GENOMIC DNA]</scope>
    <source>
        <strain evidence="1 2">ATCC 700314</strain>
    </source>
</reference>
<evidence type="ECO:0000313" key="2">
    <source>
        <dbReference type="Proteomes" id="UP000269692"/>
    </source>
</evidence>
<dbReference type="EMBL" id="RCTF01000003">
    <property type="protein sequence ID" value="RLP80642.1"/>
    <property type="molecule type" value="Genomic_DNA"/>
</dbReference>
<dbReference type="InterPro" id="IPR010982">
    <property type="entry name" value="Lambda_DNA-bd_dom_sf"/>
</dbReference>
<organism evidence="1 2">
    <name type="scientific">Xanthobacter tagetidis</name>
    <dbReference type="NCBI Taxonomy" id="60216"/>
    <lineage>
        <taxon>Bacteria</taxon>
        <taxon>Pseudomonadati</taxon>
        <taxon>Pseudomonadota</taxon>
        <taxon>Alphaproteobacteria</taxon>
        <taxon>Hyphomicrobiales</taxon>
        <taxon>Xanthobacteraceae</taxon>
        <taxon>Xanthobacter</taxon>
    </lineage>
</organism>
<dbReference type="OrthoDB" id="9942959at2"/>
<proteinExistence type="predicted"/>
<accession>A0A3L7AMJ1</accession>